<name>A0A940NQ01_9BACI</name>
<evidence type="ECO:0000313" key="8">
    <source>
        <dbReference type="EMBL" id="MBP0724781.1"/>
    </source>
</evidence>
<dbReference type="Pfam" id="PF03626">
    <property type="entry name" value="COX4_pro"/>
    <property type="match status" value="1"/>
</dbReference>
<dbReference type="InterPro" id="IPR005171">
    <property type="entry name" value="Cyt_c_oxidase_su4_prok"/>
</dbReference>
<keyword evidence="4 7" id="KW-0812">Transmembrane</keyword>
<evidence type="ECO:0000256" key="7">
    <source>
        <dbReference type="SAM" id="Phobius"/>
    </source>
</evidence>
<dbReference type="NCBIfam" id="TIGR02908">
    <property type="entry name" value="CoxD_Bacillus"/>
    <property type="match status" value="1"/>
</dbReference>
<keyword evidence="6 7" id="KW-0472">Membrane</keyword>
<dbReference type="Proteomes" id="UP000682134">
    <property type="component" value="Unassembled WGS sequence"/>
</dbReference>
<comment type="subcellular location">
    <subcellularLocation>
        <location evidence="1">Cell membrane</location>
        <topology evidence="1">Multi-pass membrane protein</topology>
    </subcellularLocation>
</comment>
<dbReference type="GO" id="GO:0015078">
    <property type="term" value="F:proton transmembrane transporter activity"/>
    <property type="evidence" value="ECO:0007669"/>
    <property type="project" value="TreeGrafter"/>
</dbReference>
<dbReference type="GO" id="GO:0015990">
    <property type="term" value="P:electron transport coupled proton transport"/>
    <property type="evidence" value="ECO:0007669"/>
    <property type="project" value="TreeGrafter"/>
</dbReference>
<dbReference type="InterPro" id="IPR014257">
    <property type="entry name" value="Cyt_c_oxidase_su4_bacillaceae"/>
</dbReference>
<comment type="caution">
    <text evidence="8">The sequence shown here is derived from an EMBL/GenBank/DDBJ whole genome shotgun (WGS) entry which is preliminary data.</text>
</comment>
<evidence type="ECO:0000256" key="5">
    <source>
        <dbReference type="ARBA" id="ARBA00022989"/>
    </source>
</evidence>
<feature type="transmembrane region" description="Helical" evidence="7">
    <location>
        <begin position="29"/>
        <end position="48"/>
    </location>
</feature>
<dbReference type="InterPro" id="IPR050968">
    <property type="entry name" value="Cytochrome_c_oxidase_bac_sub4"/>
</dbReference>
<keyword evidence="9" id="KW-1185">Reference proteome</keyword>
<gene>
    <name evidence="8" type="primary">ctaF</name>
    <name evidence="8" type="ORF">J5Y03_06205</name>
</gene>
<dbReference type="GO" id="GO:0009486">
    <property type="term" value="F:cytochrome bo3 ubiquinol oxidase activity"/>
    <property type="evidence" value="ECO:0007669"/>
    <property type="project" value="TreeGrafter"/>
</dbReference>
<organism evidence="8 9">
    <name type="scientific">Gottfriedia endophytica</name>
    <dbReference type="NCBI Taxonomy" id="2820819"/>
    <lineage>
        <taxon>Bacteria</taxon>
        <taxon>Bacillati</taxon>
        <taxon>Bacillota</taxon>
        <taxon>Bacilli</taxon>
        <taxon>Bacillales</taxon>
        <taxon>Bacillaceae</taxon>
        <taxon>Gottfriedia</taxon>
    </lineage>
</organism>
<evidence type="ECO:0000313" key="9">
    <source>
        <dbReference type="Proteomes" id="UP000682134"/>
    </source>
</evidence>
<evidence type="ECO:0000256" key="6">
    <source>
        <dbReference type="ARBA" id="ARBA00023136"/>
    </source>
</evidence>
<evidence type="ECO:0000256" key="4">
    <source>
        <dbReference type="ARBA" id="ARBA00022692"/>
    </source>
</evidence>
<dbReference type="EMBL" id="JAGIYQ010000003">
    <property type="protein sequence ID" value="MBP0724781.1"/>
    <property type="molecule type" value="Genomic_DNA"/>
</dbReference>
<dbReference type="GO" id="GO:0009319">
    <property type="term" value="C:cytochrome o ubiquinol oxidase complex"/>
    <property type="evidence" value="ECO:0007669"/>
    <property type="project" value="TreeGrafter"/>
</dbReference>
<evidence type="ECO:0000256" key="2">
    <source>
        <dbReference type="ARBA" id="ARBA00008079"/>
    </source>
</evidence>
<reference evidence="8" key="1">
    <citation type="submission" date="2021-04" db="EMBL/GenBank/DDBJ databases">
        <title>Genome seq and assembly of Bacillus sp.</title>
        <authorList>
            <person name="Chhetri G."/>
        </authorList>
    </citation>
    <scope>NUCLEOTIDE SEQUENCE</scope>
    <source>
        <strain evidence="8">RG28</strain>
    </source>
</reference>
<keyword evidence="3" id="KW-1003">Cell membrane</keyword>
<comment type="similarity">
    <text evidence="2">Belongs to the cytochrome c oxidase bacterial subunit 4 family.</text>
</comment>
<feature type="transmembrane region" description="Helical" evidence="7">
    <location>
        <begin position="54"/>
        <end position="77"/>
    </location>
</feature>
<dbReference type="PANTHER" id="PTHR36835">
    <property type="entry name" value="CYTOCHROME BO(3) UBIQUINOL OXIDASE SUBUNIT 4"/>
    <property type="match status" value="1"/>
</dbReference>
<dbReference type="GO" id="GO:0005886">
    <property type="term" value="C:plasma membrane"/>
    <property type="evidence" value="ECO:0007669"/>
    <property type="project" value="UniProtKB-SubCell"/>
</dbReference>
<accession>A0A940NQ01</accession>
<protein>
    <submittedName>
        <fullName evidence="8">Cytochrome c oxidase subunit IVB</fullName>
    </submittedName>
</protein>
<proteinExistence type="inferred from homology"/>
<dbReference type="GO" id="GO:0019646">
    <property type="term" value="P:aerobic electron transport chain"/>
    <property type="evidence" value="ECO:0007669"/>
    <property type="project" value="TreeGrafter"/>
</dbReference>
<keyword evidence="5 7" id="KW-1133">Transmembrane helix</keyword>
<sequence length="111" mass="13042">MEMNANSHQNKVDLKYRRKKSAEEMKHQLISFVMMILLTVLSFVSVIYRDHLDPYFTIPFIILLAVIQLVFQLYYFMHMKNKEHGIPAMFLYSGLVVGLVTVLAFVTIVWL</sequence>
<evidence type="ECO:0000256" key="1">
    <source>
        <dbReference type="ARBA" id="ARBA00004651"/>
    </source>
</evidence>
<dbReference type="AlphaFoldDB" id="A0A940NQ01"/>
<feature type="transmembrane region" description="Helical" evidence="7">
    <location>
        <begin position="89"/>
        <end position="110"/>
    </location>
</feature>
<dbReference type="PANTHER" id="PTHR36835:SF1">
    <property type="entry name" value="CYTOCHROME BO(3) UBIQUINOL OXIDASE SUBUNIT 4"/>
    <property type="match status" value="1"/>
</dbReference>
<evidence type="ECO:0000256" key="3">
    <source>
        <dbReference type="ARBA" id="ARBA00022475"/>
    </source>
</evidence>